<evidence type="ECO:0000313" key="1">
    <source>
        <dbReference type="EMBL" id="MFC7358775.1"/>
    </source>
</evidence>
<reference evidence="2" key="1">
    <citation type="journal article" date="2019" name="Int. J. Syst. Evol. Microbiol.">
        <title>The Global Catalogue of Microorganisms (GCM) 10K type strain sequencing project: providing services to taxonomists for standard genome sequencing and annotation.</title>
        <authorList>
            <consortium name="The Broad Institute Genomics Platform"/>
            <consortium name="The Broad Institute Genome Sequencing Center for Infectious Disease"/>
            <person name="Wu L."/>
            <person name="Ma J."/>
        </authorList>
    </citation>
    <scope>NUCLEOTIDE SEQUENCE [LARGE SCALE GENOMIC DNA]</scope>
    <source>
        <strain evidence="2">FCH27</strain>
    </source>
</reference>
<dbReference type="Proteomes" id="UP001596524">
    <property type="component" value="Unassembled WGS sequence"/>
</dbReference>
<sequence>MAVVDDVLPLGESLERSYVVTVRGRLKFRVGSIVYVAFSQDESVMGFAFPKVERADLVANDARFHLPAESDMRFNWVHATMAELDADEARELVVEAWRMVVPQRVSRAYDLVHPHGPGPRHA</sequence>
<evidence type="ECO:0008006" key="3">
    <source>
        <dbReference type="Google" id="ProtNLM"/>
    </source>
</evidence>
<dbReference type="EMBL" id="JBHTCH010000001">
    <property type="protein sequence ID" value="MFC7358775.1"/>
    <property type="molecule type" value="Genomic_DNA"/>
</dbReference>
<name>A0ABW2MYM8_9ACTN</name>
<accession>A0ABW2MYM8</accession>
<comment type="caution">
    <text evidence="1">The sequence shown here is derived from an EMBL/GenBank/DDBJ whole genome shotgun (WGS) entry which is preliminary data.</text>
</comment>
<evidence type="ECO:0000313" key="2">
    <source>
        <dbReference type="Proteomes" id="UP001596524"/>
    </source>
</evidence>
<dbReference type="RefSeq" id="WP_255890452.1">
    <property type="nucleotide sequence ID" value="NZ_JAFMZM010000003.1"/>
</dbReference>
<organism evidence="1 2">
    <name type="scientific">Nocardioides astragali</name>
    <dbReference type="NCBI Taxonomy" id="1776736"/>
    <lineage>
        <taxon>Bacteria</taxon>
        <taxon>Bacillati</taxon>
        <taxon>Actinomycetota</taxon>
        <taxon>Actinomycetes</taxon>
        <taxon>Propionibacteriales</taxon>
        <taxon>Nocardioidaceae</taxon>
        <taxon>Nocardioides</taxon>
    </lineage>
</organism>
<keyword evidence="2" id="KW-1185">Reference proteome</keyword>
<gene>
    <name evidence="1" type="ORF">ACFQO6_00730</name>
</gene>
<proteinExistence type="predicted"/>
<protein>
    <recommendedName>
        <fullName evidence="3">MmcQ/YjbR family DNA-binding protein</fullName>
    </recommendedName>
</protein>